<dbReference type="EMBL" id="CCRH01000002">
    <property type="protein sequence ID" value="CDZ31888.1"/>
    <property type="molecule type" value="Genomic_DNA"/>
</dbReference>
<dbReference type="Pfam" id="PF14358">
    <property type="entry name" value="DUF4405"/>
    <property type="match status" value="1"/>
</dbReference>
<dbReference type="Proteomes" id="UP000046176">
    <property type="component" value="Unassembled WGS sequence"/>
</dbReference>
<keyword evidence="1" id="KW-1133">Transmembrane helix</keyword>
<evidence type="ECO:0000259" key="2">
    <source>
        <dbReference type="Pfam" id="PF14358"/>
    </source>
</evidence>
<feature type="transmembrane region" description="Helical" evidence="1">
    <location>
        <begin position="70"/>
        <end position="91"/>
    </location>
</feature>
<organism evidence="3 4">
    <name type="scientific">Neorhizobium galegae bv. officinalis</name>
    <dbReference type="NCBI Taxonomy" id="323656"/>
    <lineage>
        <taxon>Bacteria</taxon>
        <taxon>Pseudomonadati</taxon>
        <taxon>Pseudomonadota</taxon>
        <taxon>Alphaproteobacteria</taxon>
        <taxon>Hyphomicrobiales</taxon>
        <taxon>Rhizobiaceae</taxon>
        <taxon>Rhizobium/Agrobacterium group</taxon>
        <taxon>Neorhizobium</taxon>
    </lineage>
</organism>
<feature type="transmembrane region" description="Helical" evidence="1">
    <location>
        <begin position="7"/>
        <end position="25"/>
    </location>
</feature>
<feature type="domain" description="Flavinylation-associated cytochrome" evidence="2">
    <location>
        <begin position="74"/>
        <end position="130"/>
    </location>
</feature>
<protein>
    <submittedName>
        <fullName evidence="3">Putative transmembrane protein</fullName>
    </submittedName>
</protein>
<proteinExistence type="predicted"/>
<keyword evidence="1" id="KW-0472">Membrane</keyword>
<evidence type="ECO:0000313" key="4">
    <source>
        <dbReference type="Proteomes" id="UP000046176"/>
    </source>
</evidence>
<name>A0A0T7FA17_NEOGA</name>
<keyword evidence="1 3" id="KW-0812">Transmembrane</keyword>
<evidence type="ECO:0000313" key="3">
    <source>
        <dbReference type="EMBL" id="CDZ31888.1"/>
    </source>
</evidence>
<dbReference type="InterPro" id="IPR025517">
    <property type="entry name" value="DUF4405"/>
</dbReference>
<feature type="transmembrane region" description="Helical" evidence="1">
    <location>
        <begin position="196"/>
        <end position="218"/>
    </location>
</feature>
<feature type="transmembrane region" description="Helical" evidence="1">
    <location>
        <begin position="31"/>
        <end position="49"/>
    </location>
</feature>
<dbReference type="RefSeq" id="WP_046664979.1">
    <property type="nucleotide sequence ID" value="NZ_CCRH01000002.1"/>
</dbReference>
<feature type="transmembrane region" description="Helical" evidence="1">
    <location>
        <begin position="152"/>
        <end position="176"/>
    </location>
</feature>
<gene>
    <name evidence="3" type="ORF">NGAL_HAMBI1145_06560</name>
</gene>
<reference evidence="3 4" key="1">
    <citation type="submission" date="2014-08" db="EMBL/GenBank/DDBJ databases">
        <authorList>
            <person name="Chen Y.-H."/>
        </authorList>
    </citation>
    <scope>NUCLEOTIDE SEQUENCE [LARGE SCALE GENOMIC DNA]</scope>
</reference>
<sequence>MNSHRILRLGLPGLMAIAILLSLAYWWLENVAHEIFGFVLFILLTWHIIRNRSWFSKLLRGRYDLVRGAVVGLHLLLIVNMAVLLVTSVVISKTVFAGLPIPDSVSLRDVHWFGAYWVIIVVGIHLGVHWTRVMAMVRTSLALKSEQANRAWILRFLSIAGFIFGLWSWVALGVGAKLTFTYSLDFWDFTASVAPFFGHWAGVLALPAIVTHYALLAARRSPLKARKGG</sequence>
<dbReference type="AlphaFoldDB" id="A0A0T7FA17"/>
<accession>A0A0T7FA17</accession>
<feature type="transmembrane region" description="Helical" evidence="1">
    <location>
        <begin position="111"/>
        <end position="131"/>
    </location>
</feature>
<evidence type="ECO:0000256" key="1">
    <source>
        <dbReference type="SAM" id="Phobius"/>
    </source>
</evidence>